<proteinExistence type="inferred from homology"/>
<dbReference type="InterPro" id="IPR000873">
    <property type="entry name" value="AMP-dep_synth/lig_dom"/>
</dbReference>
<dbReference type="Proteomes" id="UP000599578">
    <property type="component" value="Unassembled WGS sequence"/>
</dbReference>
<dbReference type="AlphaFoldDB" id="A0A917ZQA6"/>
<feature type="domain" description="AMP-dependent synthetase/ligase" evidence="5">
    <location>
        <begin position="17"/>
        <end position="371"/>
    </location>
</feature>
<dbReference type="GO" id="GO:0005524">
    <property type="term" value="F:ATP binding"/>
    <property type="evidence" value="ECO:0007669"/>
    <property type="project" value="UniProtKB-KW"/>
</dbReference>
<name>A0A917ZQA6_9GAMM</name>
<dbReference type="InterPro" id="IPR045851">
    <property type="entry name" value="AMP-bd_C_sf"/>
</dbReference>
<evidence type="ECO:0000259" key="6">
    <source>
        <dbReference type="Pfam" id="PF13193"/>
    </source>
</evidence>
<evidence type="ECO:0000256" key="2">
    <source>
        <dbReference type="ARBA" id="ARBA00022598"/>
    </source>
</evidence>
<dbReference type="Gene3D" id="3.40.50.12780">
    <property type="entry name" value="N-terminal domain of ligase-like"/>
    <property type="match status" value="1"/>
</dbReference>
<dbReference type="GO" id="GO:0044539">
    <property type="term" value="P:long-chain fatty acid import into cell"/>
    <property type="evidence" value="ECO:0007669"/>
    <property type="project" value="TreeGrafter"/>
</dbReference>
<dbReference type="PANTHER" id="PTHR43107:SF15">
    <property type="entry name" value="FATTY ACID TRANSPORT PROTEIN 3, ISOFORM A"/>
    <property type="match status" value="1"/>
</dbReference>
<evidence type="ECO:0000256" key="3">
    <source>
        <dbReference type="ARBA" id="ARBA00022741"/>
    </source>
</evidence>
<gene>
    <name evidence="7" type="primary">caiC</name>
    <name evidence="7" type="ORF">GCM10011348_47210</name>
</gene>
<protein>
    <submittedName>
        <fullName evidence="7">ATP-dependent acyl-CoA ligase</fullName>
    </submittedName>
</protein>
<organism evidence="7 8">
    <name type="scientific">Marinobacterium nitratireducens</name>
    <dbReference type="NCBI Taxonomy" id="518897"/>
    <lineage>
        <taxon>Bacteria</taxon>
        <taxon>Pseudomonadati</taxon>
        <taxon>Pseudomonadota</taxon>
        <taxon>Gammaproteobacteria</taxon>
        <taxon>Oceanospirillales</taxon>
        <taxon>Oceanospirillaceae</taxon>
        <taxon>Marinobacterium</taxon>
    </lineage>
</organism>
<dbReference type="GO" id="GO:0004467">
    <property type="term" value="F:long-chain fatty acid-CoA ligase activity"/>
    <property type="evidence" value="ECO:0007669"/>
    <property type="project" value="TreeGrafter"/>
</dbReference>
<dbReference type="Gene3D" id="3.30.300.30">
    <property type="match status" value="1"/>
</dbReference>
<dbReference type="PANTHER" id="PTHR43107">
    <property type="entry name" value="LONG-CHAIN FATTY ACID TRANSPORT PROTEIN"/>
    <property type="match status" value="1"/>
</dbReference>
<evidence type="ECO:0000313" key="7">
    <source>
        <dbReference type="EMBL" id="GGO89442.1"/>
    </source>
</evidence>
<keyword evidence="3" id="KW-0547">Nucleotide-binding</keyword>
<dbReference type="RefSeq" id="WP_188863111.1">
    <property type="nucleotide sequence ID" value="NZ_BMLT01000024.1"/>
</dbReference>
<comment type="similarity">
    <text evidence="1">Belongs to the ATP-dependent AMP-binding enzyme family.</text>
</comment>
<keyword evidence="8" id="KW-1185">Reference proteome</keyword>
<dbReference type="SUPFAM" id="SSF56801">
    <property type="entry name" value="Acetyl-CoA synthetase-like"/>
    <property type="match status" value="1"/>
</dbReference>
<dbReference type="Pfam" id="PF00501">
    <property type="entry name" value="AMP-binding"/>
    <property type="match status" value="1"/>
</dbReference>
<dbReference type="InterPro" id="IPR042099">
    <property type="entry name" value="ANL_N_sf"/>
</dbReference>
<dbReference type="GO" id="GO:0005886">
    <property type="term" value="C:plasma membrane"/>
    <property type="evidence" value="ECO:0007669"/>
    <property type="project" value="TreeGrafter"/>
</dbReference>
<evidence type="ECO:0000259" key="5">
    <source>
        <dbReference type="Pfam" id="PF00501"/>
    </source>
</evidence>
<dbReference type="PROSITE" id="PS00455">
    <property type="entry name" value="AMP_BINDING"/>
    <property type="match status" value="1"/>
</dbReference>
<evidence type="ECO:0000256" key="4">
    <source>
        <dbReference type="ARBA" id="ARBA00022840"/>
    </source>
</evidence>
<evidence type="ECO:0000313" key="8">
    <source>
        <dbReference type="Proteomes" id="UP000599578"/>
    </source>
</evidence>
<reference evidence="7 8" key="1">
    <citation type="journal article" date="2014" name="Int. J. Syst. Evol. Microbiol.">
        <title>Complete genome sequence of Corynebacterium casei LMG S-19264T (=DSM 44701T), isolated from a smear-ripened cheese.</title>
        <authorList>
            <consortium name="US DOE Joint Genome Institute (JGI-PGF)"/>
            <person name="Walter F."/>
            <person name="Albersmeier A."/>
            <person name="Kalinowski J."/>
            <person name="Ruckert C."/>
        </authorList>
    </citation>
    <scope>NUCLEOTIDE SEQUENCE [LARGE SCALE GENOMIC DNA]</scope>
    <source>
        <strain evidence="7 8">CGMCC 1.7286</strain>
    </source>
</reference>
<dbReference type="GO" id="GO:0005324">
    <property type="term" value="F:long-chain fatty acid transmembrane transporter activity"/>
    <property type="evidence" value="ECO:0007669"/>
    <property type="project" value="TreeGrafter"/>
</dbReference>
<accession>A0A917ZQA6</accession>
<sequence>MSTRDELILANLIANRVETQPDLDVLTFVNIDATGACREEVRSYAQLWANAQRIAAALDERGLEPGQSFALLLQNHPEFVEAMIAASITGTVFVPIDPRVQGAKLKYMLEFAECRGVIFADYAEENLHSVRDELPALEWGIQLDTGLDCGLRDGAVPMEEIMRLPVVEQPIRSVDPDAPMQMLYTSGTTGDPKAIRAPHRRFGEVSSLGTFLGLEPGDRPYTGLSLTHANAQLLTLGCSLNMGLRAVISRRFTKSRLWDITRRYGCTVFNLLGGMTTAIYSEPRKDNDADNPVRYVISAGMPKAIWNDFKTRFGVEVFEFYGAAEGGLTLNPMGRGPVGSIGMAPPSMTVTIRDADDNECPRGSAGEICFRYADGSTPQVTYFKNPEASRKKTRGGWLRMGDIGHMDEEGWLYFHYRDGGGIRRNGDFVNPAYIEKVIAEQPQVSDVFVYGVPAASGAPGEKDIVAAIVPDPGAVFDPGEVFRSCKTELEANFIPSYLQLVDDIPKTASEKPQERFLIAMFDSRSDRVFGIDSPQAQAS</sequence>
<feature type="domain" description="AMP-binding enzyme C-terminal" evidence="6">
    <location>
        <begin position="434"/>
        <end position="511"/>
    </location>
</feature>
<dbReference type="Pfam" id="PF13193">
    <property type="entry name" value="AMP-binding_C"/>
    <property type="match status" value="1"/>
</dbReference>
<dbReference type="InterPro" id="IPR020845">
    <property type="entry name" value="AMP-binding_CS"/>
</dbReference>
<dbReference type="EMBL" id="BMLT01000024">
    <property type="protein sequence ID" value="GGO89442.1"/>
    <property type="molecule type" value="Genomic_DNA"/>
</dbReference>
<dbReference type="InterPro" id="IPR025110">
    <property type="entry name" value="AMP-bd_C"/>
</dbReference>
<keyword evidence="2 7" id="KW-0436">Ligase</keyword>
<comment type="caution">
    <text evidence="7">The sequence shown here is derived from an EMBL/GenBank/DDBJ whole genome shotgun (WGS) entry which is preliminary data.</text>
</comment>
<keyword evidence="4" id="KW-0067">ATP-binding</keyword>
<evidence type="ECO:0000256" key="1">
    <source>
        <dbReference type="ARBA" id="ARBA00006432"/>
    </source>
</evidence>